<evidence type="ECO:0000313" key="7">
    <source>
        <dbReference type="EMBL" id="CAF1292189.1"/>
    </source>
</evidence>
<dbReference type="OrthoDB" id="262547at2759"/>
<dbReference type="GO" id="GO:0016791">
    <property type="term" value="F:phosphatase activity"/>
    <property type="evidence" value="ECO:0007669"/>
    <property type="project" value="TreeGrafter"/>
</dbReference>
<dbReference type="Pfam" id="PF00702">
    <property type="entry name" value="Hydrolase"/>
    <property type="match status" value="1"/>
</dbReference>
<feature type="transmembrane region" description="Helical" evidence="5">
    <location>
        <begin position="281"/>
        <end position="299"/>
    </location>
</feature>
<dbReference type="Pfam" id="PF02535">
    <property type="entry name" value="Zip"/>
    <property type="match status" value="1"/>
</dbReference>
<evidence type="ECO:0000313" key="8">
    <source>
        <dbReference type="Proteomes" id="UP000663828"/>
    </source>
</evidence>
<dbReference type="InterPro" id="IPR006439">
    <property type="entry name" value="HAD-SF_hydro_IA"/>
</dbReference>
<dbReference type="EMBL" id="CAJNOR010000619">
    <property type="protein sequence ID" value="CAF0964026.1"/>
    <property type="molecule type" value="Genomic_DNA"/>
</dbReference>
<dbReference type="PANTHER" id="PTHR18901">
    <property type="entry name" value="2-DEOXYGLUCOSE-6-PHOSPHATE PHOSPHATASE 2"/>
    <property type="match status" value="1"/>
</dbReference>
<dbReference type="Proteomes" id="UP000663852">
    <property type="component" value="Unassembled WGS sequence"/>
</dbReference>
<feature type="transmembrane region" description="Helical" evidence="5">
    <location>
        <begin position="79"/>
        <end position="100"/>
    </location>
</feature>
<reference evidence="6" key="1">
    <citation type="submission" date="2021-02" db="EMBL/GenBank/DDBJ databases">
        <authorList>
            <person name="Nowell W R."/>
        </authorList>
    </citation>
    <scope>NUCLEOTIDE SEQUENCE</scope>
</reference>
<dbReference type="GO" id="GO:0046873">
    <property type="term" value="F:metal ion transmembrane transporter activity"/>
    <property type="evidence" value="ECO:0007669"/>
    <property type="project" value="InterPro"/>
</dbReference>
<dbReference type="Proteomes" id="UP000663828">
    <property type="component" value="Unassembled WGS sequence"/>
</dbReference>
<keyword evidence="2 5" id="KW-0812">Transmembrane</keyword>
<proteinExistence type="predicted"/>
<protein>
    <submittedName>
        <fullName evidence="6">Uncharacterized protein</fullName>
    </submittedName>
</protein>
<name>A0A814DZK3_ADIRI</name>
<keyword evidence="3 5" id="KW-1133">Transmembrane helix</keyword>
<dbReference type="Gene3D" id="1.10.150.240">
    <property type="entry name" value="Putative phosphatase, domain 2"/>
    <property type="match status" value="1"/>
</dbReference>
<organism evidence="6 8">
    <name type="scientific">Adineta ricciae</name>
    <name type="common">Rotifer</name>
    <dbReference type="NCBI Taxonomy" id="249248"/>
    <lineage>
        <taxon>Eukaryota</taxon>
        <taxon>Metazoa</taxon>
        <taxon>Spiralia</taxon>
        <taxon>Gnathifera</taxon>
        <taxon>Rotifera</taxon>
        <taxon>Eurotatoria</taxon>
        <taxon>Bdelloidea</taxon>
        <taxon>Adinetida</taxon>
        <taxon>Adinetidae</taxon>
        <taxon>Adineta</taxon>
    </lineage>
</organism>
<comment type="caution">
    <text evidence="6">The sequence shown here is derived from an EMBL/GenBank/DDBJ whole genome shotgun (WGS) entry which is preliminary data.</text>
</comment>
<keyword evidence="4 5" id="KW-0472">Membrane</keyword>
<evidence type="ECO:0000256" key="2">
    <source>
        <dbReference type="ARBA" id="ARBA00022692"/>
    </source>
</evidence>
<gene>
    <name evidence="7" type="ORF">EDS130_LOCUS30148</name>
    <name evidence="6" type="ORF">XAT740_LOCUS11307</name>
</gene>
<evidence type="ECO:0000256" key="3">
    <source>
        <dbReference type="ARBA" id="ARBA00022989"/>
    </source>
</evidence>
<accession>A0A814DZK3</accession>
<dbReference type="InterPro" id="IPR023214">
    <property type="entry name" value="HAD_sf"/>
</dbReference>
<feature type="transmembrane region" description="Helical" evidence="5">
    <location>
        <begin position="12"/>
        <end position="32"/>
    </location>
</feature>
<dbReference type="SUPFAM" id="SSF56784">
    <property type="entry name" value="HAD-like"/>
    <property type="match status" value="1"/>
</dbReference>
<dbReference type="GO" id="GO:0016020">
    <property type="term" value="C:membrane"/>
    <property type="evidence" value="ECO:0007669"/>
    <property type="project" value="UniProtKB-SubCell"/>
</dbReference>
<dbReference type="InterPro" id="IPR036412">
    <property type="entry name" value="HAD-like_sf"/>
</dbReference>
<dbReference type="NCBIfam" id="TIGR01509">
    <property type="entry name" value="HAD-SF-IA-v3"/>
    <property type="match status" value="1"/>
</dbReference>
<feature type="transmembrane region" description="Helical" evidence="5">
    <location>
        <begin position="250"/>
        <end position="275"/>
    </location>
</feature>
<dbReference type="Gene3D" id="3.40.50.1000">
    <property type="entry name" value="HAD superfamily/HAD-like"/>
    <property type="match status" value="1"/>
</dbReference>
<evidence type="ECO:0000313" key="6">
    <source>
        <dbReference type="EMBL" id="CAF0964026.1"/>
    </source>
</evidence>
<evidence type="ECO:0000256" key="1">
    <source>
        <dbReference type="ARBA" id="ARBA00004141"/>
    </source>
</evidence>
<sequence>MLRDQPPFIQCLLGTGFTWFVTAAGAALVFIFRSTNQKLLDYSLGFGAGVMTAASFWSLLDPAFRIAREESHLDHRVNFCLIILGFLFGGLFVHTTDLLLPSITSKQVFQVISNKKTDEYKIKKPDNACSTLKMNSAVRSRLKRNHDGKNRFHTPIGDSPMDESKNFIENNEEQTKWHRLLLLIIAVTVHNFPEGLAVGVGFGSISSSNNATSAFNQARNLAVGIGIQNFPEGLAISLPLRSFGIGSGKAFWYGQLSGLVEIVAGILGVCFVQLANSLLPFALSFAAGAMLFVVFNEIIPEITSQNRTMSSWWLMNTESIYTECMQQLCAPYGKNFSTETKLEMMGKSALEAGQILIRELNLPMTDEEFLAKSNELYTQAFPSAELLPGAERLIRHLANYNIPMAIGTGSSHELYTLKISGHRELFKLFDPVICTETKEIRLTKPEPDIFLACAEKFPNPPISMSQCLVFEDGENGVRAALSAGMRVVLVPSLPLSNYDPWILKHATLKLDSLLKFDPVEFGLPPFDDV</sequence>
<evidence type="ECO:0000256" key="4">
    <source>
        <dbReference type="ARBA" id="ARBA00023136"/>
    </source>
</evidence>
<feature type="transmembrane region" description="Helical" evidence="5">
    <location>
        <begin position="39"/>
        <end position="59"/>
    </location>
</feature>
<dbReference type="InterPro" id="IPR023198">
    <property type="entry name" value="PGP-like_dom2"/>
</dbReference>
<dbReference type="FunFam" id="1.10.150.240:FF:000001">
    <property type="entry name" value="Haloacid dehalogenase-like hydrolase domain"/>
    <property type="match status" value="1"/>
</dbReference>
<dbReference type="InterPro" id="IPR003689">
    <property type="entry name" value="ZIP"/>
</dbReference>
<dbReference type="AlphaFoldDB" id="A0A814DZK3"/>
<evidence type="ECO:0000256" key="5">
    <source>
        <dbReference type="SAM" id="Phobius"/>
    </source>
</evidence>
<comment type="subcellular location">
    <subcellularLocation>
        <location evidence="1">Membrane</location>
        <topology evidence="1">Multi-pass membrane protein</topology>
    </subcellularLocation>
</comment>
<keyword evidence="8" id="KW-1185">Reference proteome</keyword>
<dbReference type="EMBL" id="CAJNOJ010000209">
    <property type="protein sequence ID" value="CAF1292189.1"/>
    <property type="molecule type" value="Genomic_DNA"/>
</dbReference>
<dbReference type="PANTHER" id="PTHR18901:SF38">
    <property type="entry name" value="PSEUDOURIDINE-5'-PHOSPHATASE"/>
    <property type="match status" value="1"/>
</dbReference>